<dbReference type="SUPFAM" id="SSF52540">
    <property type="entry name" value="P-loop containing nucleoside triphosphate hydrolases"/>
    <property type="match status" value="1"/>
</dbReference>
<dbReference type="GO" id="GO:0005524">
    <property type="term" value="F:ATP binding"/>
    <property type="evidence" value="ECO:0007669"/>
    <property type="project" value="UniProtKB-KW"/>
</dbReference>
<gene>
    <name evidence="6" type="ORF">WKV44_09910</name>
</gene>
<dbReference type="InterPro" id="IPR027417">
    <property type="entry name" value="P-loop_NTPase"/>
</dbReference>
<sequence>MSSCVVSGRGVVKDYPMGGISVRALDGVDFDIHAGEFVSIMGPSGSGKSTLMHIIGCLDVPTSGLIEIDGIDVSGYSETELAKIRNKKIGFVFQQFFLLPRLNLIENVEVPLLYAGIDYQKRRQKAVEMLNAVGLGDRLYHKPGELSGGQRQRAAIARALVNDPEIILADEPTGALDSVTGEKILELFKGINKKGKTIIVVTHDNEVASYADRTIRLRDGKIVESAL</sequence>
<organism evidence="6 7">
    <name type="scientific">Rarispira pelagica</name>
    <dbReference type="NCBI Taxonomy" id="3141764"/>
    <lineage>
        <taxon>Bacteria</taxon>
        <taxon>Pseudomonadati</taxon>
        <taxon>Spirochaetota</taxon>
        <taxon>Spirochaetia</taxon>
        <taxon>Winmispirales</taxon>
        <taxon>Winmispiraceae</taxon>
        <taxon>Rarispira</taxon>
    </lineage>
</organism>
<protein>
    <submittedName>
        <fullName evidence="6">ABC transporter ATP-binding protein</fullName>
    </submittedName>
</protein>
<dbReference type="PROSITE" id="PS50893">
    <property type="entry name" value="ABC_TRANSPORTER_2"/>
    <property type="match status" value="1"/>
</dbReference>
<evidence type="ECO:0000259" key="5">
    <source>
        <dbReference type="PROSITE" id="PS50893"/>
    </source>
</evidence>
<dbReference type="Proteomes" id="UP001466331">
    <property type="component" value="Unassembled WGS sequence"/>
</dbReference>
<dbReference type="PANTHER" id="PTHR42798">
    <property type="entry name" value="LIPOPROTEIN-RELEASING SYSTEM ATP-BINDING PROTEIN LOLD"/>
    <property type="match status" value="1"/>
</dbReference>
<proteinExistence type="inferred from homology"/>
<dbReference type="InterPro" id="IPR017871">
    <property type="entry name" value="ABC_transporter-like_CS"/>
</dbReference>
<dbReference type="EMBL" id="JBCHKQ010000006">
    <property type="protein sequence ID" value="MEM5948854.1"/>
    <property type="molecule type" value="Genomic_DNA"/>
</dbReference>
<reference evidence="6 7" key="1">
    <citation type="submission" date="2024-03" db="EMBL/GenBank/DDBJ databases">
        <title>Ignisphaera cupida sp. nov., a hyperthermophilic hydrolytic archaeon from a hot spring of Kamchatka, and proposal of Ignisphaeraceae fam. nov.</title>
        <authorList>
            <person name="Podosokorskaya O.A."/>
            <person name="Elcheninov A.G."/>
            <person name="Maltseva A.I."/>
            <person name="Zayulina K.S."/>
            <person name="Novikov A."/>
            <person name="Merkel A.Y."/>
        </authorList>
    </citation>
    <scope>NUCLEOTIDE SEQUENCE [LARGE SCALE GENOMIC DNA]</scope>
    <source>
        <strain evidence="6 7">38H-sp</strain>
    </source>
</reference>
<dbReference type="InterPro" id="IPR017911">
    <property type="entry name" value="MacB-like_ATP-bd"/>
</dbReference>
<keyword evidence="4 6" id="KW-0067">ATP-binding</keyword>
<dbReference type="Gene3D" id="3.40.50.300">
    <property type="entry name" value="P-loop containing nucleotide triphosphate hydrolases"/>
    <property type="match status" value="1"/>
</dbReference>
<name>A0ABU9UE90_9SPIR</name>
<dbReference type="InterPro" id="IPR003593">
    <property type="entry name" value="AAA+_ATPase"/>
</dbReference>
<comment type="similarity">
    <text evidence="1">Belongs to the ABC transporter superfamily.</text>
</comment>
<evidence type="ECO:0000256" key="4">
    <source>
        <dbReference type="ARBA" id="ARBA00022840"/>
    </source>
</evidence>
<keyword evidence="3" id="KW-0547">Nucleotide-binding</keyword>
<evidence type="ECO:0000313" key="7">
    <source>
        <dbReference type="Proteomes" id="UP001466331"/>
    </source>
</evidence>
<dbReference type="PANTHER" id="PTHR42798:SF6">
    <property type="entry name" value="CELL DIVISION ATP-BINDING PROTEIN FTSE"/>
    <property type="match status" value="1"/>
</dbReference>
<feature type="domain" description="ABC transporter" evidence="5">
    <location>
        <begin position="6"/>
        <end position="227"/>
    </location>
</feature>
<dbReference type="PROSITE" id="PS00211">
    <property type="entry name" value="ABC_TRANSPORTER_1"/>
    <property type="match status" value="1"/>
</dbReference>
<evidence type="ECO:0000256" key="3">
    <source>
        <dbReference type="ARBA" id="ARBA00022741"/>
    </source>
</evidence>
<keyword evidence="7" id="KW-1185">Reference proteome</keyword>
<accession>A0ABU9UE90</accession>
<dbReference type="Pfam" id="PF00005">
    <property type="entry name" value="ABC_tran"/>
    <property type="match status" value="1"/>
</dbReference>
<evidence type="ECO:0000313" key="6">
    <source>
        <dbReference type="EMBL" id="MEM5948854.1"/>
    </source>
</evidence>
<evidence type="ECO:0000256" key="2">
    <source>
        <dbReference type="ARBA" id="ARBA00022448"/>
    </source>
</evidence>
<keyword evidence="2" id="KW-0813">Transport</keyword>
<dbReference type="RefSeq" id="WP_420070307.1">
    <property type="nucleotide sequence ID" value="NZ_JBCHKQ010000006.1"/>
</dbReference>
<dbReference type="InterPro" id="IPR003439">
    <property type="entry name" value="ABC_transporter-like_ATP-bd"/>
</dbReference>
<dbReference type="CDD" id="cd03255">
    <property type="entry name" value="ABC_MJ0796_LolCDE_FtsE"/>
    <property type="match status" value="1"/>
</dbReference>
<comment type="caution">
    <text evidence="6">The sequence shown here is derived from an EMBL/GenBank/DDBJ whole genome shotgun (WGS) entry which is preliminary data.</text>
</comment>
<evidence type="ECO:0000256" key="1">
    <source>
        <dbReference type="ARBA" id="ARBA00005417"/>
    </source>
</evidence>
<dbReference type="SMART" id="SM00382">
    <property type="entry name" value="AAA"/>
    <property type="match status" value="1"/>
</dbReference>